<dbReference type="AlphaFoldDB" id="A0A388T9R5"/>
<comment type="caution">
    <text evidence="1">The sequence shown here is derived from an EMBL/GenBank/DDBJ whole genome shotgun (WGS) entry which is preliminary data.</text>
</comment>
<gene>
    <name evidence="1" type="ORF">NO1_0556</name>
</gene>
<name>A0A388T9R5_TERA1</name>
<evidence type="ECO:0000313" key="1">
    <source>
        <dbReference type="EMBL" id="GBR73120.1"/>
    </source>
</evidence>
<sequence>MSDSCFFVSPANTKMEIQIMRLGKFCVKSGLSEDQQAEYFKRFKNSNADILEKVIDGYIAENIPSRGMPSISELFSMYSAADKKTRPVPAKKCPYCKTSAGYIFVEYWKNGFVRSTAVCACPYCEAGSQRHTRENAAYYDPNGDYALAFTSELDFKSAKNSETQNSEPVAFDFSGTVSTLAESLSMENKS</sequence>
<organism evidence="1 2">
    <name type="scientific">Termititenax aidoneus</name>
    <dbReference type="NCBI Taxonomy" id="2218524"/>
    <lineage>
        <taxon>Bacteria</taxon>
        <taxon>Bacillati</taxon>
        <taxon>Candidatus Margulisiibacteriota</taxon>
        <taxon>Candidatus Termititenacia</taxon>
        <taxon>Candidatus Termititenacales</taxon>
        <taxon>Candidatus Termititenacaceae</taxon>
        <taxon>Candidatus Termititenax</taxon>
    </lineage>
</organism>
<evidence type="ECO:0000313" key="2">
    <source>
        <dbReference type="Proteomes" id="UP000269352"/>
    </source>
</evidence>
<proteinExistence type="predicted"/>
<protein>
    <submittedName>
        <fullName evidence="1">Uncharacterized protein</fullName>
    </submittedName>
</protein>
<keyword evidence="2" id="KW-1185">Reference proteome</keyword>
<reference evidence="1 2" key="1">
    <citation type="journal article" date="2019" name="ISME J.">
        <title>Genome analyses of uncultured TG2/ZB3 bacteria in 'Margulisbacteria' specifically attached to ectosymbiotic spirochetes of protists in the termite gut.</title>
        <authorList>
            <person name="Utami Y.D."/>
            <person name="Kuwahara H."/>
            <person name="Igai K."/>
            <person name="Murakami T."/>
            <person name="Sugaya K."/>
            <person name="Morikawa T."/>
            <person name="Nagura Y."/>
            <person name="Yuki M."/>
            <person name="Deevong P."/>
            <person name="Inoue T."/>
            <person name="Kihara K."/>
            <person name="Lo N."/>
            <person name="Yamada A."/>
            <person name="Ohkuma M."/>
            <person name="Hongoh Y."/>
        </authorList>
    </citation>
    <scope>NUCLEOTIDE SEQUENCE [LARGE SCALE GENOMIC DNA]</scope>
    <source>
        <strain evidence="1">NkOx7-01</strain>
    </source>
</reference>
<accession>A0A388T9R5</accession>
<dbReference type="Proteomes" id="UP000269352">
    <property type="component" value="Unassembled WGS sequence"/>
</dbReference>
<dbReference type="EMBL" id="BGZN01000006">
    <property type="protein sequence ID" value="GBR73120.1"/>
    <property type="molecule type" value="Genomic_DNA"/>
</dbReference>